<accession>A0A6G0JD51</accession>
<comment type="caution">
    <text evidence="1">The sequence shown here is derived from an EMBL/GenBank/DDBJ whole genome shotgun (WGS) entry which is preliminary data.</text>
</comment>
<dbReference type="EMBL" id="QXFX01011171">
    <property type="protein sequence ID" value="KAE9053348.1"/>
    <property type="molecule type" value="Genomic_DNA"/>
</dbReference>
<proteinExistence type="predicted"/>
<protein>
    <submittedName>
        <fullName evidence="1">Uncharacterized protein</fullName>
    </submittedName>
</protein>
<organism evidence="1 2">
    <name type="scientific">Phytophthora fragariae</name>
    <dbReference type="NCBI Taxonomy" id="53985"/>
    <lineage>
        <taxon>Eukaryota</taxon>
        <taxon>Sar</taxon>
        <taxon>Stramenopiles</taxon>
        <taxon>Oomycota</taxon>
        <taxon>Peronosporomycetes</taxon>
        <taxon>Peronosporales</taxon>
        <taxon>Peronosporaceae</taxon>
        <taxon>Phytophthora</taxon>
    </lineage>
</organism>
<evidence type="ECO:0000313" key="2">
    <source>
        <dbReference type="Proteomes" id="UP000488956"/>
    </source>
</evidence>
<gene>
    <name evidence="1" type="ORF">PF010_g32947</name>
</gene>
<dbReference type="AlphaFoldDB" id="A0A6G0JD51"/>
<dbReference type="Proteomes" id="UP000488956">
    <property type="component" value="Unassembled WGS sequence"/>
</dbReference>
<name>A0A6G0JD51_9STRA</name>
<feature type="non-terminal residue" evidence="1">
    <location>
        <position position="39"/>
    </location>
</feature>
<sequence length="39" mass="4795">MMVYKYGSDVNFLNTTSLTRSAFNQLLRRFSRFYYIPRH</sequence>
<reference evidence="1 2" key="1">
    <citation type="submission" date="2018-09" db="EMBL/GenBank/DDBJ databases">
        <title>Genomic investigation of the strawberry pathogen Phytophthora fragariae indicates pathogenicity is determined by transcriptional variation in three key races.</title>
        <authorList>
            <person name="Adams T.M."/>
            <person name="Armitage A.D."/>
            <person name="Sobczyk M.K."/>
            <person name="Bates H.J."/>
            <person name="Dunwell J.M."/>
            <person name="Nellist C.F."/>
            <person name="Harrison R.J."/>
        </authorList>
    </citation>
    <scope>NUCLEOTIDE SEQUENCE [LARGE SCALE GENOMIC DNA]</scope>
    <source>
        <strain evidence="1 2">ONT-3</strain>
    </source>
</reference>
<evidence type="ECO:0000313" key="1">
    <source>
        <dbReference type="EMBL" id="KAE9053348.1"/>
    </source>
</evidence>